<name>A0A3Q1G095_9TELE</name>
<reference evidence="2" key="2">
    <citation type="submission" date="2025-09" db="UniProtKB">
        <authorList>
            <consortium name="Ensembl"/>
        </authorList>
    </citation>
    <scope>IDENTIFICATION</scope>
</reference>
<protein>
    <submittedName>
        <fullName evidence="2">Uncharacterized protein</fullName>
    </submittedName>
</protein>
<evidence type="ECO:0000313" key="2">
    <source>
        <dbReference type="Ensembl" id="ENSAPOP00000011900.1"/>
    </source>
</evidence>
<dbReference type="InParanoid" id="A0A3Q1G095"/>
<dbReference type="Ensembl" id="ENSAPOT00000019634.1">
    <property type="protein sequence ID" value="ENSAPOP00000011900.1"/>
    <property type="gene ID" value="ENSAPOG00000014527.1"/>
</dbReference>
<evidence type="ECO:0000313" key="3">
    <source>
        <dbReference type="Proteomes" id="UP000257200"/>
    </source>
</evidence>
<dbReference type="AlphaFoldDB" id="A0A3Q1G095"/>
<dbReference type="GeneTree" id="ENSGT00940000176260"/>
<dbReference type="Proteomes" id="UP000257200">
    <property type="component" value="Unplaced"/>
</dbReference>
<proteinExistence type="predicted"/>
<dbReference type="GO" id="GO:0000408">
    <property type="term" value="C:EKC/KEOPS complex"/>
    <property type="evidence" value="ECO:0007669"/>
    <property type="project" value="InterPro"/>
</dbReference>
<dbReference type="InterPro" id="IPR027893">
    <property type="entry name" value="GON7_meta"/>
</dbReference>
<accession>A0A3Q1G095</accession>
<feature type="region of interest" description="Disordered" evidence="1">
    <location>
        <begin position="52"/>
        <end position="99"/>
    </location>
</feature>
<sequence>MAAQVLARLKYRDGQREEIIVKVDNHLTSLISGINQLNASVSQLLSELVERENTRGDCAQGELVRGEEHKEDSDEEDEPEDSPTSEPQPPTKRTKTCKI</sequence>
<reference evidence="2" key="1">
    <citation type="submission" date="2025-08" db="UniProtKB">
        <authorList>
            <consortium name="Ensembl"/>
        </authorList>
    </citation>
    <scope>IDENTIFICATION</scope>
</reference>
<feature type="compositionally biased region" description="Acidic residues" evidence="1">
    <location>
        <begin position="73"/>
        <end position="83"/>
    </location>
</feature>
<dbReference type="Pfam" id="PF15387">
    <property type="entry name" value="DUF4611"/>
    <property type="match status" value="1"/>
</dbReference>
<keyword evidence="3" id="KW-1185">Reference proteome</keyword>
<evidence type="ECO:0000256" key="1">
    <source>
        <dbReference type="SAM" id="MobiDB-lite"/>
    </source>
</evidence>
<organism evidence="2 3">
    <name type="scientific">Acanthochromis polyacanthus</name>
    <name type="common">spiny chromis</name>
    <dbReference type="NCBI Taxonomy" id="80966"/>
    <lineage>
        <taxon>Eukaryota</taxon>
        <taxon>Metazoa</taxon>
        <taxon>Chordata</taxon>
        <taxon>Craniata</taxon>
        <taxon>Vertebrata</taxon>
        <taxon>Euteleostomi</taxon>
        <taxon>Actinopterygii</taxon>
        <taxon>Neopterygii</taxon>
        <taxon>Teleostei</taxon>
        <taxon>Neoteleostei</taxon>
        <taxon>Acanthomorphata</taxon>
        <taxon>Ovalentaria</taxon>
        <taxon>Pomacentridae</taxon>
        <taxon>Acanthochromis</taxon>
    </lineage>
</organism>